<dbReference type="InterPro" id="IPR000722">
    <property type="entry name" value="RNA_pol_asu"/>
</dbReference>
<comment type="cofactor">
    <cofactor evidence="10">
        <name>Mg(2+)</name>
        <dbReference type="ChEBI" id="CHEBI:18420"/>
    </cofactor>
    <text evidence="10">Binds 1 Mg(2+) ion per subunit.</text>
</comment>
<dbReference type="EC" id="2.7.7.6" evidence="10"/>
<gene>
    <name evidence="10 14" type="primary">rpoC</name>
    <name evidence="14" type="ORF">DP065_03200</name>
</gene>
<dbReference type="InterPro" id="IPR044893">
    <property type="entry name" value="RNA_pol_Rpb1_clamp_domain"/>
</dbReference>
<feature type="binding site" evidence="10">
    <location>
        <position position="543"/>
    </location>
    <ligand>
        <name>Mg(2+)</name>
        <dbReference type="ChEBI" id="CHEBI:18420"/>
    </ligand>
</feature>
<dbReference type="EMBL" id="CP030140">
    <property type="protein sequence ID" value="AWX69728.1"/>
    <property type="molecule type" value="Genomic_DNA"/>
</dbReference>
<evidence type="ECO:0000256" key="1">
    <source>
        <dbReference type="ARBA" id="ARBA00004026"/>
    </source>
</evidence>
<feature type="binding site" evidence="10">
    <location>
        <position position="541"/>
    </location>
    <ligand>
        <name>Mg(2+)</name>
        <dbReference type="ChEBI" id="CHEBI:18420"/>
    </ligand>
</feature>
<comment type="caution">
    <text evidence="10">Lacks conserved residue(s) required for the propagation of feature annotation.</text>
</comment>
<dbReference type="InterPro" id="IPR012754">
    <property type="entry name" value="DNA-dir_RpoC_beta_prime_bact"/>
</dbReference>
<dbReference type="Pfam" id="PF04997">
    <property type="entry name" value="RNA_pol_Rpb1_1"/>
    <property type="match status" value="1"/>
</dbReference>
<dbReference type="Gene3D" id="2.40.50.100">
    <property type="match status" value="1"/>
</dbReference>
<dbReference type="InterPro" id="IPR007080">
    <property type="entry name" value="RNA_pol_Rpb1_1"/>
</dbReference>
<evidence type="ECO:0000256" key="10">
    <source>
        <dbReference type="HAMAP-Rule" id="MF_01322"/>
    </source>
</evidence>
<proteinExistence type="inferred from homology"/>
<feature type="binding site" evidence="10">
    <location>
        <position position="68"/>
    </location>
    <ligand>
        <name>Zn(2+)</name>
        <dbReference type="ChEBI" id="CHEBI:29105"/>
        <label>1</label>
    </ligand>
</feature>
<dbReference type="Pfam" id="PF00623">
    <property type="entry name" value="RNA_pol_Rpb1_2"/>
    <property type="match status" value="2"/>
</dbReference>
<dbReference type="InterPro" id="IPR007081">
    <property type="entry name" value="RNA_pol_Rpb1_5"/>
</dbReference>
<evidence type="ECO:0000256" key="6">
    <source>
        <dbReference type="ARBA" id="ARBA00022723"/>
    </source>
</evidence>
<evidence type="ECO:0000259" key="13">
    <source>
        <dbReference type="SMART" id="SM00663"/>
    </source>
</evidence>
<evidence type="ECO:0000256" key="4">
    <source>
        <dbReference type="ARBA" id="ARBA00022679"/>
    </source>
</evidence>
<dbReference type="Gene3D" id="4.10.860.120">
    <property type="entry name" value="RNA polymerase II, clamp domain"/>
    <property type="match status" value="1"/>
</dbReference>
<dbReference type="Pfam" id="PF04998">
    <property type="entry name" value="RNA_pol_Rpb1_5"/>
    <property type="match status" value="1"/>
</dbReference>
<evidence type="ECO:0000256" key="7">
    <source>
        <dbReference type="ARBA" id="ARBA00022842"/>
    </source>
</evidence>
<keyword evidence="8 10" id="KW-0804">Transcription</keyword>
<feature type="region of interest" description="Disordered" evidence="12">
    <location>
        <begin position="1435"/>
        <end position="1457"/>
    </location>
</feature>
<dbReference type="GO" id="GO:0003899">
    <property type="term" value="F:DNA-directed RNA polymerase activity"/>
    <property type="evidence" value="ECO:0007669"/>
    <property type="project" value="UniProtKB-UniRule"/>
</dbReference>
<dbReference type="GO" id="GO:0003677">
    <property type="term" value="F:DNA binding"/>
    <property type="evidence" value="ECO:0007669"/>
    <property type="project" value="UniProtKB-UniRule"/>
</dbReference>
<keyword evidence="6 10" id="KW-0479">Metal-binding</keyword>
<dbReference type="Gene3D" id="1.10.150.390">
    <property type="match status" value="1"/>
</dbReference>
<accession>A0A2Z4NDY1</accession>
<dbReference type="Gene3D" id="1.10.40.90">
    <property type="match status" value="1"/>
</dbReference>
<dbReference type="InterPro" id="IPR038120">
    <property type="entry name" value="Rpb1_funnel_sf"/>
</dbReference>
<evidence type="ECO:0000256" key="11">
    <source>
        <dbReference type="RuleBase" id="RU004279"/>
    </source>
</evidence>
<dbReference type="HAMAP" id="MF_01322">
    <property type="entry name" value="RNApol_bact_RpoC"/>
    <property type="match status" value="1"/>
</dbReference>
<dbReference type="Gene3D" id="1.10.274.100">
    <property type="entry name" value="RNA polymerase Rpb1, domain 3"/>
    <property type="match status" value="2"/>
</dbReference>
<keyword evidence="7 10" id="KW-0460">Magnesium</keyword>
<dbReference type="InterPro" id="IPR007066">
    <property type="entry name" value="RNA_pol_Rpb1_3"/>
</dbReference>
<dbReference type="InterPro" id="IPR045867">
    <property type="entry name" value="DNA-dir_RpoC_beta_prime"/>
</dbReference>
<dbReference type="Gene3D" id="1.10.132.30">
    <property type="match status" value="1"/>
</dbReference>
<feature type="domain" description="RNA polymerase N-terminal" evidence="13">
    <location>
        <begin position="313"/>
        <end position="593"/>
    </location>
</feature>
<dbReference type="PANTHER" id="PTHR19376:SF54">
    <property type="entry name" value="DNA-DIRECTED RNA POLYMERASE SUBUNIT BETA"/>
    <property type="match status" value="1"/>
</dbReference>
<dbReference type="GO" id="GO:0008270">
    <property type="term" value="F:zinc ion binding"/>
    <property type="evidence" value="ECO:0007669"/>
    <property type="project" value="UniProtKB-UniRule"/>
</dbReference>
<protein>
    <recommendedName>
        <fullName evidence="10">DNA-directed RNA polymerase subunit beta'</fullName>
        <shortName evidence="10">RNAP subunit beta'</shortName>
        <ecNumber evidence="10">2.7.7.6</ecNumber>
    </recommendedName>
    <alternativeName>
        <fullName evidence="10">RNA polymerase subunit beta'</fullName>
    </alternativeName>
    <alternativeName>
        <fullName evidence="10">Transcriptase subunit beta'</fullName>
    </alternativeName>
</protein>
<dbReference type="InterPro" id="IPR007083">
    <property type="entry name" value="RNA_pol_Rpb1_4"/>
</dbReference>
<dbReference type="Gene3D" id="2.40.40.20">
    <property type="match status" value="1"/>
</dbReference>
<comment type="catalytic activity">
    <reaction evidence="9 10 11">
        <text>RNA(n) + a ribonucleoside 5'-triphosphate = RNA(n+1) + diphosphate</text>
        <dbReference type="Rhea" id="RHEA:21248"/>
        <dbReference type="Rhea" id="RHEA-COMP:14527"/>
        <dbReference type="Rhea" id="RHEA-COMP:17342"/>
        <dbReference type="ChEBI" id="CHEBI:33019"/>
        <dbReference type="ChEBI" id="CHEBI:61557"/>
        <dbReference type="ChEBI" id="CHEBI:140395"/>
        <dbReference type="EC" id="2.7.7.6"/>
    </reaction>
</comment>
<evidence type="ECO:0000256" key="2">
    <source>
        <dbReference type="ARBA" id="ARBA00006460"/>
    </source>
</evidence>
<name>A0A2Z4NDY1_9BACT</name>
<evidence type="ECO:0000256" key="5">
    <source>
        <dbReference type="ARBA" id="ARBA00022695"/>
    </source>
</evidence>
<sequence length="1457" mass="165325">MKKSRKYASLEEDKIAKISLALATPEDVESWSHGEVTKPETINYKSYKPERNGLFDEIIFGPMIDYRCPVCGHKYKKINEKSFCTKTELCKQEKVEILPKISRRNHMGHIKLNSPVVHFWYFKVDHSIIYKLLGLRVGRNNDTVRRIDLENLIYYKSHIVLESGGLKALPKNTIIDINEAAMIYKNALEELLSRFEEGTEDYDDIKETLDDLVEKATSKIGQDYGIDFYELNEVIEHYSEAKIGTGALAIEYLLKNIDLKQEKEFVTAEIKKINDEEIKNGSKIASTAKQNREKLYKRLQVINAFIESKQKPTSMLIYNLPVIPADLRPLIQLDGGRHSTSDINELYRRVIIRNNRLKQWQEKDAPTLVIQNELRMIQEAVDALIDNQRRSPNPVLSKDNRPFKSISDALTGKKGRFRQNLLGKRVDYSGRSVIVVGPHLKMHQCGIPREMAAKLFEPWIIAKLIEKEVATTIKNAKKMIEDQNPVIWPHVAETIKGRLVLLNRAPTLHRLSIQAFEPVLVRGKAIKLHPLVCTPFNADFDGDQMAVHVPISEQALLESRELMLANKNILGPKDGEPIINPSQDMILGIYYLTIEEANALGEGRVFDNFDHMMRAYEAKKVSLHARVALPIEEVKSTKLFINPEDKPRYIISTVGKFIFNNVFPKTFPFIYDNKVTKATSLEEYANGINKYIVPAGTNIPEYITYELPVLEAFNKKNIAKIIRHAFDKYVATITLEDVASVIKCINDISISNIVLKFLELQTYNNKKLDKEHALILASFTEEEINDLKSKTPERVNGADIPFSAQEKAQILDKVWFRYTNIVASILDEIKDLGFEYSTISGISISISDILETEKKEEYLAEGDQYIDQLKEYYNQGYITDDDRYSLTIKKWTEIKDKIQEELQTIIKNNPQNPVITMINSGARGNISNFVQLAGMRGLMANNTKTTKADAKNDRIVRSTVEVPVKSSFIEGLTAFEFYSSTHGARKGLTDTALNTAKSGYLTRRLVDVAQNIVVRQENCGSDYGYVARDIVDTKTKQVIVPLKERIVGRYTNKAILSKNGQEIIPRNTLITEKIAQNIIDEGFDSVEIRSILGCNTRNGVCKMCFGKDLATNRIVNIGEAVGIIAAQSIGEPGTQLTMRTFHTGGVAGVEDITGGFTRLIELIDAHEQPWGRPATISPYKGTVTKIEIDEKNNFHHLVTIETKNSKNEIQHKKVFVETNKKLRVKVGDEVRIGAKLSEGPIILKDLLELTDTLTVQNYLLKEIQRIYRIQGIAISDKYIEIIIRQMMSKIVIHDPGDSKFFAGAIVDIFDYQEENAQLLTKGFKPAYGNVVIKGAKQVPLLSDSFLAAASYQETSKILVHAAISSRNDNLNGLKENIIVGKKIPAGTALYPFEAHSKYDIKPAIKYFIDEEEQNEDEMDFTPLDLEAYNKEIEELEANEEVYVEDESQEDDYYDDEE</sequence>
<dbReference type="GO" id="GO:0006351">
    <property type="term" value="P:DNA-templated transcription"/>
    <property type="evidence" value="ECO:0007669"/>
    <property type="project" value="UniProtKB-UniRule"/>
</dbReference>
<evidence type="ECO:0000256" key="9">
    <source>
        <dbReference type="ARBA" id="ARBA00048552"/>
    </source>
</evidence>
<feature type="binding site" evidence="10">
    <location>
        <position position="1094"/>
    </location>
    <ligand>
        <name>Zn(2+)</name>
        <dbReference type="ChEBI" id="CHEBI:29105"/>
        <label>2</label>
    </ligand>
</feature>
<evidence type="ECO:0000256" key="8">
    <source>
        <dbReference type="ARBA" id="ARBA00023163"/>
    </source>
</evidence>
<keyword evidence="10" id="KW-0862">Zinc</keyword>
<dbReference type="Pfam" id="PF04983">
    <property type="entry name" value="RNA_pol_Rpb1_3"/>
    <property type="match status" value="1"/>
</dbReference>
<dbReference type="CDD" id="cd02655">
    <property type="entry name" value="RNAP_beta'_C"/>
    <property type="match status" value="1"/>
</dbReference>
<feature type="binding site" evidence="10">
    <location>
        <position position="539"/>
    </location>
    <ligand>
        <name>Mg(2+)</name>
        <dbReference type="ChEBI" id="CHEBI:18420"/>
    </ligand>
</feature>
<evidence type="ECO:0000256" key="3">
    <source>
        <dbReference type="ARBA" id="ARBA00022478"/>
    </source>
</evidence>
<dbReference type="SUPFAM" id="SSF64484">
    <property type="entry name" value="beta and beta-prime subunits of DNA dependent RNA-polymerase"/>
    <property type="match status" value="1"/>
</dbReference>
<dbReference type="Gene3D" id="1.10.1790.20">
    <property type="match status" value="1"/>
</dbReference>
<dbReference type="GO" id="GO:0000428">
    <property type="term" value="C:DNA-directed RNA polymerase complex"/>
    <property type="evidence" value="ECO:0007669"/>
    <property type="project" value="UniProtKB-KW"/>
</dbReference>
<evidence type="ECO:0000256" key="12">
    <source>
        <dbReference type="SAM" id="MobiDB-lite"/>
    </source>
</evidence>
<dbReference type="InterPro" id="IPR006592">
    <property type="entry name" value="RNA_pol_N"/>
</dbReference>
<dbReference type="PANTHER" id="PTHR19376">
    <property type="entry name" value="DNA-DIRECTED RNA POLYMERASE"/>
    <property type="match status" value="1"/>
</dbReference>
<feature type="binding site" evidence="10">
    <location>
        <position position="1101"/>
    </location>
    <ligand>
        <name>Zn(2+)</name>
        <dbReference type="ChEBI" id="CHEBI:29105"/>
        <label>2</label>
    </ligand>
</feature>
<keyword evidence="15" id="KW-1185">Reference proteome</keyword>
<keyword evidence="4 10" id="KW-0808">Transferase</keyword>
<evidence type="ECO:0000313" key="14">
    <source>
        <dbReference type="EMBL" id="AWX69728.1"/>
    </source>
</evidence>
<comment type="function">
    <text evidence="1 10 11">DNA-dependent RNA polymerase catalyzes the transcription of DNA into RNA using the four ribonucleoside triphosphates as substrates.</text>
</comment>
<feature type="binding site" evidence="10">
    <location>
        <position position="1104"/>
    </location>
    <ligand>
        <name>Zn(2+)</name>
        <dbReference type="ChEBI" id="CHEBI:29105"/>
        <label>2</label>
    </ligand>
</feature>
<keyword evidence="3 10" id="KW-0240">DNA-directed RNA polymerase</keyword>
<dbReference type="Proteomes" id="UP000250218">
    <property type="component" value="Chromosome"/>
</dbReference>
<comment type="similarity">
    <text evidence="2 10 11">Belongs to the RNA polymerase beta' chain family.</text>
</comment>
<dbReference type="GO" id="GO:0000287">
    <property type="term" value="F:magnesium ion binding"/>
    <property type="evidence" value="ECO:0007669"/>
    <property type="project" value="UniProtKB-UniRule"/>
</dbReference>
<dbReference type="NCBIfam" id="TIGR02386">
    <property type="entry name" value="rpoC_TIGR"/>
    <property type="match status" value="1"/>
</dbReference>
<evidence type="ECO:0000313" key="15">
    <source>
        <dbReference type="Proteomes" id="UP000250218"/>
    </source>
</evidence>
<comment type="subunit">
    <text evidence="10">The RNAP catalytic core consists of 2 alpha, 1 beta, 1 beta' and 1 omega subunit. When a sigma factor is associated with the core the holoenzyme is formed, which can initiate transcription.</text>
</comment>
<feature type="binding site" evidence="10">
    <location>
        <position position="1019"/>
    </location>
    <ligand>
        <name>Zn(2+)</name>
        <dbReference type="ChEBI" id="CHEBI:29105"/>
        <label>2</label>
    </ligand>
</feature>
<dbReference type="SMART" id="SM00663">
    <property type="entry name" value="RPOLA_N"/>
    <property type="match status" value="1"/>
</dbReference>
<dbReference type="Pfam" id="PF05000">
    <property type="entry name" value="RNA_pol_Rpb1_4"/>
    <property type="match status" value="1"/>
</dbReference>
<dbReference type="InterPro" id="IPR042102">
    <property type="entry name" value="RNA_pol_Rpb1_3_sf"/>
</dbReference>
<reference evidence="15" key="1">
    <citation type="submission" date="2018-06" db="EMBL/GenBank/DDBJ databases">
        <title>Complete genome sequences of Mycoplasma anatis, M. anseris and M. cloacale type strains.</title>
        <authorList>
            <person name="Grozner D."/>
            <person name="Forro B."/>
            <person name="Sulyok K.M."/>
            <person name="Marton S."/>
            <person name="Kreizinger Z."/>
            <person name="Banyai K."/>
            <person name="Gyuranecz M."/>
        </authorList>
    </citation>
    <scope>NUCLEOTIDE SEQUENCE [LARGE SCALE GENOMIC DNA]</scope>
    <source>
        <strain evidence="15">ATCC 49234</strain>
    </source>
</reference>
<keyword evidence="5 10" id="KW-0548">Nucleotidyltransferase</keyword>
<organism evidence="14 15">
    <name type="scientific">[Mycoplasma] anseris</name>
    <dbReference type="NCBI Taxonomy" id="92400"/>
    <lineage>
        <taxon>Bacteria</taxon>
        <taxon>Bacillati</taxon>
        <taxon>Mycoplasmatota</taxon>
        <taxon>Mycoplasmoidales</taxon>
        <taxon>Metamycoplasmataceae</taxon>
        <taxon>Metamycoplasma</taxon>
    </lineage>
</organism>
<dbReference type="KEGG" id="mane:DP065_03200"/>
<dbReference type="RefSeq" id="WP_033178698.1">
    <property type="nucleotide sequence ID" value="NZ_CP030140.1"/>
</dbReference>